<dbReference type="InterPro" id="IPR036397">
    <property type="entry name" value="RNaseH_sf"/>
</dbReference>
<dbReference type="Gene3D" id="3.30.420.10">
    <property type="entry name" value="Ribonuclease H-like superfamily/Ribonuclease H"/>
    <property type="match status" value="1"/>
</dbReference>
<reference evidence="3" key="1">
    <citation type="journal article" date="2012" name="Nature">
        <title>The tomato genome sequence provides insights into fleshy fruit evolution.</title>
        <authorList>
            <consortium name="Tomato Genome Consortium"/>
        </authorList>
    </citation>
    <scope>NUCLEOTIDE SEQUENCE [LARGE SCALE GENOMIC DNA]</scope>
    <source>
        <strain evidence="3">cv. Heinz 1706</strain>
    </source>
</reference>
<dbReference type="InterPro" id="IPR040044">
    <property type="entry name" value="SRR1L"/>
</dbReference>
<dbReference type="AlphaFoldDB" id="A0A3Q7GRM5"/>
<evidence type="ECO:0000313" key="4">
    <source>
        <dbReference type="Proteomes" id="UP000004994"/>
    </source>
</evidence>
<feature type="domain" description="RNase H type-1" evidence="2">
    <location>
        <begin position="599"/>
        <end position="716"/>
    </location>
</feature>
<dbReference type="CDD" id="cd06222">
    <property type="entry name" value="RNase_H_like"/>
    <property type="match status" value="1"/>
</dbReference>
<evidence type="ECO:0000259" key="2">
    <source>
        <dbReference type="Pfam" id="PF13456"/>
    </source>
</evidence>
<evidence type="ECO:0000259" key="1">
    <source>
        <dbReference type="Pfam" id="PF07985"/>
    </source>
</evidence>
<dbReference type="EnsemblPlants" id="Solyc06g005930.2.1">
    <property type="protein sequence ID" value="Solyc06g005930.2.1"/>
    <property type="gene ID" value="Solyc06g005930.2"/>
</dbReference>
<sequence length="719" mass="82674">MVSSKHTTELVIIDISRKLSRHNFNNTIFKLFSIDIVALPKLILEDITANTLFMHGYTGNNLWFVVAAGVVGCKTESELKPTLLINMIFGETLENGVKDESQKNFDEITSTMNNVESSNFYHVDIYGLDSTEYNFDSQFYLAVVLQLRQDFPQLIGDIEICNSLISSADIAAFEKLNLKVFSMNDHSRMKAQRPTIFYITDLDYDFIGNLLRANWSPACLNESIWMAYSLEKTFNYMKLTNRNNLETKIRLERILKFTTEVRIKTWSEQTSDSFKGYSWHFFEVDTITDIDVEKLEHCSDLRKRYELDTPTDEINESANGNVGALVDRIKELKRYVKMSQFYIRMLYDLNENKIMKERFEKVLGSDTQVPVVIYCLGSVEYDLSPKIQLALILHLKENVEWIGNLEIYDPVMSELDKSACYELGLTVLEYNEDCKRKAQRPTMFYMPYPSHFLIGNLLGANWSSLCLSHIILLTCSLHEEFKQVSHDLLNNHEAMIRLQKILSFTTEFDIKITQEEIDEQFPQVAWHFFGVDANFDTEIGQPGYYSFDMQRYVETRLLSCGMENDKISDWVKEVVGHYRMPHHVRCHSVALSSGWIKLNIHGTSRKEKQPGKFSGVFRDAEGLCLGSYSGVSDVQEDDVLVELEALLRGLGKCIEGEPKAKRLIVESDKTMLVLCVNGRLEPNSSDMEHMLDEILELQKVITCVLYHVSEEVSEAAGVC</sequence>
<dbReference type="PANTHER" id="PTHR28626">
    <property type="entry name" value="SRR1-LIKE PROTEIN"/>
    <property type="match status" value="1"/>
</dbReference>
<dbReference type="InterPro" id="IPR002156">
    <property type="entry name" value="RNaseH_domain"/>
</dbReference>
<reference evidence="3" key="2">
    <citation type="submission" date="2019-01" db="UniProtKB">
        <authorList>
            <consortium name="EnsemblPlants"/>
        </authorList>
    </citation>
    <scope>IDENTIFICATION</scope>
    <source>
        <strain evidence="3">cv. Heinz 1706</strain>
    </source>
</reference>
<dbReference type="PaxDb" id="4081-Solyc06g005930.1.1"/>
<dbReference type="GO" id="GO:0004523">
    <property type="term" value="F:RNA-DNA hybrid ribonuclease activity"/>
    <property type="evidence" value="ECO:0007669"/>
    <property type="project" value="InterPro"/>
</dbReference>
<feature type="domain" description="SRR1-like" evidence="1">
    <location>
        <begin position="114"/>
        <end position="281"/>
    </location>
</feature>
<dbReference type="Proteomes" id="UP000004994">
    <property type="component" value="Chromosome 6"/>
</dbReference>
<dbReference type="GO" id="GO:0003676">
    <property type="term" value="F:nucleic acid binding"/>
    <property type="evidence" value="ECO:0007669"/>
    <property type="project" value="InterPro"/>
</dbReference>
<dbReference type="GO" id="GO:0005634">
    <property type="term" value="C:nucleus"/>
    <property type="evidence" value="ECO:0000318"/>
    <property type="project" value="GO_Central"/>
</dbReference>
<organism evidence="3">
    <name type="scientific">Solanum lycopersicum</name>
    <name type="common">Tomato</name>
    <name type="synonym">Lycopersicon esculentum</name>
    <dbReference type="NCBI Taxonomy" id="4081"/>
    <lineage>
        <taxon>Eukaryota</taxon>
        <taxon>Viridiplantae</taxon>
        <taxon>Streptophyta</taxon>
        <taxon>Embryophyta</taxon>
        <taxon>Tracheophyta</taxon>
        <taxon>Spermatophyta</taxon>
        <taxon>Magnoliopsida</taxon>
        <taxon>eudicotyledons</taxon>
        <taxon>Gunneridae</taxon>
        <taxon>Pentapetalae</taxon>
        <taxon>asterids</taxon>
        <taxon>lamiids</taxon>
        <taxon>Solanales</taxon>
        <taxon>Solanaceae</taxon>
        <taxon>Solanoideae</taxon>
        <taxon>Solaneae</taxon>
        <taxon>Solanum</taxon>
        <taxon>Solanum subgen. Lycopersicon</taxon>
    </lineage>
</organism>
<dbReference type="InParanoid" id="A0A3Q7GRM5"/>
<dbReference type="Pfam" id="PF07985">
    <property type="entry name" value="SRR1"/>
    <property type="match status" value="2"/>
</dbReference>
<dbReference type="Pfam" id="PF13456">
    <property type="entry name" value="RVT_3"/>
    <property type="match status" value="1"/>
</dbReference>
<dbReference type="GO" id="GO:0005737">
    <property type="term" value="C:cytoplasm"/>
    <property type="evidence" value="ECO:0000318"/>
    <property type="project" value="GO_Central"/>
</dbReference>
<evidence type="ECO:0008006" key="5">
    <source>
        <dbReference type="Google" id="ProtNLM"/>
    </source>
</evidence>
<accession>A0A3Q7GRM5</accession>
<keyword evidence="4" id="KW-1185">Reference proteome</keyword>
<dbReference type="PANTHER" id="PTHR28626:SF4">
    <property type="entry name" value="PROTEIN SENSITIVITY TO RED LIGHT REDUCED 1-LIKE"/>
    <property type="match status" value="1"/>
</dbReference>
<dbReference type="Gramene" id="Solyc06g005930.2.1">
    <property type="protein sequence ID" value="Solyc06g005930.2.1"/>
    <property type="gene ID" value="Solyc06g005930.2"/>
</dbReference>
<dbReference type="InterPro" id="IPR012942">
    <property type="entry name" value="SRR1-like"/>
</dbReference>
<evidence type="ECO:0000313" key="3">
    <source>
        <dbReference type="EnsemblPlants" id="Solyc06g005930.2.1"/>
    </source>
</evidence>
<feature type="domain" description="SRR1-like" evidence="1">
    <location>
        <begin position="357"/>
        <end position="528"/>
    </location>
</feature>
<name>A0A3Q7GRM5_SOLLC</name>
<dbReference type="InterPro" id="IPR044730">
    <property type="entry name" value="RNase_H-like_dom_plant"/>
</dbReference>
<protein>
    <recommendedName>
        <fullName evidence="5">RNase H type-1 domain-containing protein</fullName>
    </recommendedName>
</protein>
<proteinExistence type="predicted"/>